<sequence length="200" mass="22879">MDKDKQKERNFFYNTPYISFPKYPNKLKLDDHEVYDYICPEIMSGLIDNLSRKIDYSKFDTVLVNMKGGKFLYDEIVKRKSEPINHDVIEYHQVKGGFGAIVIIPVPRNLDDKKCLIIDDILDTGGVFKEIIKNLSEDSLCVALVQKININNQIEIKNKIVGTRIDNVWVGGCGMNLETEGDGLPKDYLREYSGLVAKIL</sequence>
<dbReference type="SUPFAM" id="SSF53271">
    <property type="entry name" value="PRTase-like"/>
    <property type="match status" value="1"/>
</dbReference>
<name>A0A0F9YK49_9BACT</name>
<dbReference type="EMBL" id="LBOI01000004">
    <property type="protein sequence ID" value="KKP31879.1"/>
    <property type="molecule type" value="Genomic_DNA"/>
</dbReference>
<dbReference type="AlphaFoldDB" id="A0A0F9YK49"/>
<dbReference type="CDD" id="cd06223">
    <property type="entry name" value="PRTases_typeI"/>
    <property type="match status" value="1"/>
</dbReference>
<protein>
    <recommendedName>
        <fullName evidence="3">Phosphoribosyltransferase domain-containing protein</fullName>
    </recommendedName>
</protein>
<dbReference type="Proteomes" id="UP000034803">
    <property type="component" value="Unassembled WGS sequence"/>
</dbReference>
<organism evidence="1 2">
    <name type="scientific">Candidatus Woesebacteria bacterium GW2011_GWC2_31_9</name>
    <dbReference type="NCBI Taxonomy" id="1618586"/>
    <lineage>
        <taxon>Bacteria</taxon>
        <taxon>Candidatus Woeseibacteriota</taxon>
    </lineage>
</organism>
<evidence type="ECO:0008006" key="3">
    <source>
        <dbReference type="Google" id="ProtNLM"/>
    </source>
</evidence>
<proteinExistence type="predicted"/>
<evidence type="ECO:0000313" key="1">
    <source>
        <dbReference type="EMBL" id="KKP31879.1"/>
    </source>
</evidence>
<comment type="caution">
    <text evidence="1">The sequence shown here is derived from an EMBL/GenBank/DDBJ whole genome shotgun (WGS) entry which is preliminary data.</text>
</comment>
<reference evidence="1 2" key="1">
    <citation type="journal article" date="2015" name="Nature">
        <title>rRNA introns, odd ribosomes, and small enigmatic genomes across a large radiation of phyla.</title>
        <authorList>
            <person name="Brown C.T."/>
            <person name="Hug L.A."/>
            <person name="Thomas B.C."/>
            <person name="Sharon I."/>
            <person name="Castelle C.J."/>
            <person name="Singh A."/>
            <person name="Wilkins M.J."/>
            <person name="Williams K.H."/>
            <person name="Banfield J.F."/>
        </authorList>
    </citation>
    <scope>NUCLEOTIDE SEQUENCE [LARGE SCALE GENOMIC DNA]</scope>
</reference>
<dbReference type="InterPro" id="IPR029057">
    <property type="entry name" value="PRTase-like"/>
</dbReference>
<dbReference type="InterPro" id="IPR000836">
    <property type="entry name" value="PRTase_dom"/>
</dbReference>
<accession>A0A0F9YK49</accession>
<dbReference type="Gene3D" id="3.40.50.2020">
    <property type="match status" value="1"/>
</dbReference>
<evidence type="ECO:0000313" key="2">
    <source>
        <dbReference type="Proteomes" id="UP000034803"/>
    </source>
</evidence>
<gene>
    <name evidence="1" type="ORF">UR21_C0004G0015</name>
</gene>